<accession>A0A9Q3I0M5</accession>
<feature type="region of interest" description="Disordered" evidence="1">
    <location>
        <begin position="459"/>
        <end position="494"/>
    </location>
</feature>
<feature type="compositionally biased region" description="Polar residues" evidence="1">
    <location>
        <begin position="320"/>
        <end position="333"/>
    </location>
</feature>
<dbReference type="Proteomes" id="UP000765509">
    <property type="component" value="Unassembled WGS sequence"/>
</dbReference>
<feature type="compositionally biased region" description="Low complexity" evidence="1">
    <location>
        <begin position="226"/>
        <end position="237"/>
    </location>
</feature>
<feature type="compositionally biased region" description="Pro residues" evidence="1">
    <location>
        <begin position="350"/>
        <end position="359"/>
    </location>
</feature>
<feature type="compositionally biased region" description="Low complexity" evidence="1">
    <location>
        <begin position="334"/>
        <end position="349"/>
    </location>
</feature>
<feature type="compositionally biased region" description="Polar residues" evidence="1">
    <location>
        <begin position="366"/>
        <end position="379"/>
    </location>
</feature>
<proteinExistence type="predicted"/>
<evidence type="ECO:0000313" key="3">
    <source>
        <dbReference type="Proteomes" id="UP000765509"/>
    </source>
</evidence>
<evidence type="ECO:0000256" key="1">
    <source>
        <dbReference type="SAM" id="MobiDB-lite"/>
    </source>
</evidence>
<comment type="caution">
    <text evidence="2">The sequence shown here is derived from an EMBL/GenBank/DDBJ whole genome shotgun (WGS) entry which is preliminary data.</text>
</comment>
<feature type="compositionally biased region" description="Low complexity" evidence="1">
    <location>
        <begin position="282"/>
        <end position="303"/>
    </location>
</feature>
<feature type="compositionally biased region" description="Polar residues" evidence="1">
    <location>
        <begin position="137"/>
        <end position="150"/>
    </location>
</feature>
<feature type="compositionally biased region" description="Low complexity" evidence="1">
    <location>
        <begin position="151"/>
        <end position="219"/>
    </location>
</feature>
<organism evidence="2 3">
    <name type="scientific">Austropuccinia psidii MF-1</name>
    <dbReference type="NCBI Taxonomy" id="1389203"/>
    <lineage>
        <taxon>Eukaryota</taxon>
        <taxon>Fungi</taxon>
        <taxon>Dikarya</taxon>
        <taxon>Basidiomycota</taxon>
        <taxon>Pucciniomycotina</taxon>
        <taxon>Pucciniomycetes</taxon>
        <taxon>Pucciniales</taxon>
        <taxon>Sphaerophragmiaceae</taxon>
        <taxon>Austropuccinia</taxon>
    </lineage>
</organism>
<name>A0A9Q3I0M5_9BASI</name>
<feature type="compositionally biased region" description="Polar residues" evidence="1">
    <location>
        <begin position="459"/>
        <end position="468"/>
    </location>
</feature>
<dbReference type="OrthoDB" id="2507814at2759"/>
<feature type="compositionally biased region" description="Low complexity" evidence="1">
    <location>
        <begin position="474"/>
        <end position="487"/>
    </location>
</feature>
<gene>
    <name evidence="2" type="ORF">O181_064786</name>
</gene>
<reference evidence="2" key="1">
    <citation type="submission" date="2021-03" db="EMBL/GenBank/DDBJ databases">
        <title>Draft genome sequence of rust myrtle Austropuccinia psidii MF-1, a brazilian biotype.</title>
        <authorList>
            <person name="Quecine M.C."/>
            <person name="Pachon D.M.R."/>
            <person name="Bonatelli M.L."/>
            <person name="Correr F.H."/>
            <person name="Franceschini L.M."/>
            <person name="Leite T.F."/>
            <person name="Margarido G.R.A."/>
            <person name="Almeida C.A."/>
            <person name="Ferrarezi J.A."/>
            <person name="Labate C.A."/>
        </authorList>
    </citation>
    <scope>NUCLEOTIDE SEQUENCE</scope>
    <source>
        <strain evidence="2">MF-1</strain>
    </source>
</reference>
<keyword evidence="3" id="KW-1185">Reference proteome</keyword>
<feature type="region of interest" description="Disordered" evidence="1">
    <location>
        <begin position="137"/>
        <end position="425"/>
    </location>
</feature>
<protein>
    <submittedName>
        <fullName evidence="2">Uncharacterized protein</fullName>
    </submittedName>
</protein>
<dbReference type="AlphaFoldDB" id="A0A9Q3I0M5"/>
<sequence>MTLTNSTTERSICLDSSALSPKEFNSYKDFILDFNQFTSTRSGQLRFAEAAQFLRQYFPFETTKEDEIRSFFPQKIQLGQMNQGCLLAILRLLSHIYHQNLNSNQFRLYRDLIFLQSEPLPTLIQLNQIEINPHSNSSNSIDSFNQTPSKSNHSNPFRPNSNSSHSFNSPSKFINPNSSINQSNSSKSKSSLNSNQSNPTNSNSSNPFRLPPSSLINSPSLPPRPILSSNNVNSSNNPHQTSDQKPQPLPPPKHYSQSNKKNLHQIPHSSTNDHHFDLELTSSQIHQSNSPLSSSPSTCFLPSKPKMAPRPTPKKANPDLANSDSNLNPSLQTSNINSYPAIPSSSSIKPFPPLPPSLPTKPFKSNLTQQVDQSPINQTIDHDISSNRPPINHSGSKSNLTRSQTFNHSKKPPPPPPRKRPESLQIYNPHSVPIDQLISLPSTINNQSSILSQDHHLLPQSSFPNQVGNKRVISNLSPSRPSSPNRNTGFPPRRSVSLLGEEQQVTLKPTDHPHLRQLKAFEIGLRQDGKDLVNEVKAGWKSRHGKKEERMPLVAKPSQSHEMLVFGNHKVTFGGEKFQQYAVKTCRASRTFEKKDLDTVNDPYNQDVEELGWTRLS</sequence>
<feature type="compositionally biased region" description="Polar residues" evidence="1">
    <location>
        <begin position="386"/>
        <end position="407"/>
    </location>
</feature>
<dbReference type="EMBL" id="AVOT02031524">
    <property type="protein sequence ID" value="MBW0525071.1"/>
    <property type="molecule type" value="Genomic_DNA"/>
</dbReference>
<evidence type="ECO:0000313" key="2">
    <source>
        <dbReference type="EMBL" id="MBW0525071.1"/>
    </source>
</evidence>